<dbReference type="InterPro" id="IPR039422">
    <property type="entry name" value="MarR/SlyA-like"/>
</dbReference>
<organism evidence="2 3">
    <name type="scientific">Kribbella alba</name>
    <dbReference type="NCBI Taxonomy" id="190197"/>
    <lineage>
        <taxon>Bacteria</taxon>
        <taxon>Bacillati</taxon>
        <taxon>Actinomycetota</taxon>
        <taxon>Actinomycetes</taxon>
        <taxon>Propionibacteriales</taxon>
        <taxon>Kribbellaceae</taxon>
        <taxon>Kribbella</taxon>
    </lineage>
</organism>
<dbReference type="InterPro" id="IPR036390">
    <property type="entry name" value="WH_DNA-bd_sf"/>
</dbReference>
<evidence type="ECO:0000313" key="2">
    <source>
        <dbReference type="EMBL" id="GAA1655643.1"/>
    </source>
</evidence>
<dbReference type="PANTHER" id="PTHR33164">
    <property type="entry name" value="TRANSCRIPTIONAL REGULATOR, MARR FAMILY"/>
    <property type="match status" value="1"/>
</dbReference>
<dbReference type="SUPFAM" id="SSF46785">
    <property type="entry name" value="Winged helix' DNA-binding domain"/>
    <property type="match status" value="1"/>
</dbReference>
<name>A0ABN2FP87_9ACTN</name>
<dbReference type="EMBL" id="BAAANE010000010">
    <property type="protein sequence ID" value="GAA1655643.1"/>
    <property type="molecule type" value="Genomic_DNA"/>
</dbReference>
<feature type="domain" description="HTH marR-type" evidence="1">
    <location>
        <begin position="12"/>
        <end position="148"/>
    </location>
</feature>
<gene>
    <name evidence="2" type="ORF">GCM10009744_55210</name>
</gene>
<dbReference type="Gene3D" id="1.10.10.10">
    <property type="entry name" value="Winged helix-like DNA-binding domain superfamily/Winged helix DNA-binding domain"/>
    <property type="match status" value="1"/>
</dbReference>
<keyword evidence="3" id="KW-1185">Reference proteome</keyword>
<dbReference type="Pfam" id="PF01047">
    <property type="entry name" value="MarR"/>
    <property type="match status" value="1"/>
</dbReference>
<dbReference type="PRINTS" id="PR00598">
    <property type="entry name" value="HTHMARR"/>
</dbReference>
<sequence length="161" mass="18011">MESRQSSDARLRRRATTVIKDSLRELRIQLALLNHQVGGRLALKDIDLDCLDVLGKNGPLTPSALARQVGLHPATLTGILDRLERGGWIARDRDPADRRSVSIRTLPDRNVEVFRLYRGMNSAMDEICANYSEKELEVISDFLQRSAEAGRESTAKLAQDS</sequence>
<evidence type="ECO:0000313" key="3">
    <source>
        <dbReference type="Proteomes" id="UP001501319"/>
    </source>
</evidence>
<dbReference type="SMART" id="SM00347">
    <property type="entry name" value="HTH_MARR"/>
    <property type="match status" value="1"/>
</dbReference>
<comment type="caution">
    <text evidence="2">The sequence shown here is derived from an EMBL/GenBank/DDBJ whole genome shotgun (WGS) entry which is preliminary data.</text>
</comment>
<dbReference type="InterPro" id="IPR036388">
    <property type="entry name" value="WH-like_DNA-bd_sf"/>
</dbReference>
<dbReference type="PROSITE" id="PS50995">
    <property type="entry name" value="HTH_MARR_2"/>
    <property type="match status" value="1"/>
</dbReference>
<reference evidence="2 3" key="1">
    <citation type="journal article" date="2019" name="Int. J. Syst. Evol. Microbiol.">
        <title>The Global Catalogue of Microorganisms (GCM) 10K type strain sequencing project: providing services to taxonomists for standard genome sequencing and annotation.</title>
        <authorList>
            <consortium name="The Broad Institute Genomics Platform"/>
            <consortium name="The Broad Institute Genome Sequencing Center for Infectious Disease"/>
            <person name="Wu L."/>
            <person name="Ma J."/>
        </authorList>
    </citation>
    <scope>NUCLEOTIDE SEQUENCE [LARGE SCALE GENOMIC DNA]</scope>
    <source>
        <strain evidence="2 3">JCM 14306</strain>
    </source>
</reference>
<protein>
    <submittedName>
        <fullName evidence="2">MarR family transcriptional regulator</fullName>
    </submittedName>
</protein>
<dbReference type="PANTHER" id="PTHR33164:SF106">
    <property type="entry name" value="TRANSCRIPTIONAL REGULATORY PROTEIN"/>
    <property type="match status" value="1"/>
</dbReference>
<proteinExistence type="predicted"/>
<evidence type="ECO:0000259" key="1">
    <source>
        <dbReference type="PROSITE" id="PS50995"/>
    </source>
</evidence>
<accession>A0ABN2FP87</accession>
<dbReference type="Proteomes" id="UP001501319">
    <property type="component" value="Unassembled WGS sequence"/>
</dbReference>
<dbReference type="InterPro" id="IPR000835">
    <property type="entry name" value="HTH_MarR-typ"/>
</dbReference>